<feature type="domain" description="DUF1737" evidence="1">
    <location>
        <begin position="9"/>
        <end position="54"/>
    </location>
</feature>
<dbReference type="AlphaFoldDB" id="A0AA46GZP4"/>
<reference evidence="2 3" key="1">
    <citation type="submission" date="2018-06" db="EMBL/GenBank/DDBJ databases">
        <authorList>
            <consortium name="Pathogen Informatics"/>
            <person name="Doyle S."/>
        </authorList>
    </citation>
    <scope>NUCLEOTIDE SEQUENCE [LARGE SCALE GENOMIC DNA]</scope>
    <source>
        <strain evidence="2 3">NCTC7915</strain>
    </source>
</reference>
<name>A0AA46GZP4_9MICO</name>
<evidence type="ECO:0000313" key="2">
    <source>
        <dbReference type="EMBL" id="STD05020.1"/>
    </source>
</evidence>
<evidence type="ECO:0000313" key="3">
    <source>
        <dbReference type="Proteomes" id="UP000254118"/>
    </source>
</evidence>
<accession>A0AA46GZP4</accession>
<organism evidence="2 3">
    <name type="scientific">Dermatophilus congolensis</name>
    <dbReference type="NCBI Taxonomy" id="1863"/>
    <lineage>
        <taxon>Bacteria</taxon>
        <taxon>Bacillati</taxon>
        <taxon>Actinomycetota</taxon>
        <taxon>Actinomycetes</taxon>
        <taxon>Micrococcales</taxon>
        <taxon>Dermatophilaceae</taxon>
        <taxon>Dermatophilus</taxon>
    </lineage>
</organism>
<protein>
    <submittedName>
        <fullName evidence="2">Uncharacterized conserved small protein</fullName>
    </submittedName>
</protein>
<evidence type="ECO:0000259" key="1">
    <source>
        <dbReference type="Pfam" id="PF08410"/>
    </source>
</evidence>
<proteinExistence type="predicted"/>
<dbReference type="Pfam" id="PF08410">
    <property type="entry name" value="DUF1737"/>
    <property type="match status" value="1"/>
</dbReference>
<gene>
    <name evidence="2" type="ORF">NCTC7915_00354</name>
</gene>
<dbReference type="InterPro" id="IPR013619">
    <property type="entry name" value="DUF1737"/>
</dbReference>
<comment type="caution">
    <text evidence="2">The sequence shown here is derived from an EMBL/GenBank/DDBJ whole genome shotgun (WGS) entry which is preliminary data.</text>
</comment>
<dbReference type="RefSeq" id="WP_115029436.1">
    <property type="nucleotide sequence ID" value="NZ_UFYA01000001.1"/>
</dbReference>
<dbReference type="Proteomes" id="UP000254118">
    <property type="component" value="Unassembled WGS sequence"/>
</dbReference>
<dbReference type="EMBL" id="UFYA01000001">
    <property type="protein sequence ID" value="STD05020.1"/>
    <property type="molecule type" value="Genomic_DNA"/>
</dbReference>
<sequence>MPDADRLPRYRLLTGFDDASFCRKVSQALDLGYNLYGSPAITTKDGQGYVAQAVLWQREEPTPFSSSRPA</sequence>